<name>A0ABX6R4A4_9VIBR</name>
<evidence type="ECO:0000313" key="1">
    <source>
        <dbReference type="EMBL" id="QMV16136.1"/>
    </source>
</evidence>
<gene>
    <name evidence="1" type="ORF">Vspart_03521</name>
</gene>
<protein>
    <submittedName>
        <fullName evidence="1">Uncharacterized protein</fullName>
    </submittedName>
</protein>
<reference evidence="1 2" key="1">
    <citation type="journal article" date="2020" name="J. Nat. Prod.">
        <title>Genomics-Metabolomics Profiling Disclosed Marine Vibrio spartinae 3.6 as a Producer of a New Branched Side Chain Prodigiosin.</title>
        <authorList>
            <person name="Vitale G.A."/>
            <person name="Sciarretta M."/>
            <person name="Palma Esposito F."/>
            <person name="January G.G."/>
            <person name="Giaccio M."/>
            <person name="Bunk B."/>
            <person name="Sproer C."/>
            <person name="Bajerski F."/>
            <person name="Power D."/>
            <person name="Festa C."/>
            <person name="Monti M.C."/>
            <person name="D'Auria M.V."/>
            <person name="de Pascale D."/>
        </authorList>
    </citation>
    <scope>NUCLEOTIDE SEQUENCE [LARGE SCALE GENOMIC DNA]</scope>
    <source>
        <strain evidence="1 2">3.6</strain>
    </source>
</reference>
<dbReference type="EMBL" id="CP046269">
    <property type="protein sequence ID" value="QMV16136.1"/>
    <property type="molecule type" value="Genomic_DNA"/>
</dbReference>
<evidence type="ECO:0000313" key="2">
    <source>
        <dbReference type="Proteomes" id="UP000515264"/>
    </source>
</evidence>
<dbReference type="Proteomes" id="UP000515264">
    <property type="component" value="Chromosome 2"/>
</dbReference>
<keyword evidence="2" id="KW-1185">Reference proteome</keyword>
<proteinExistence type="predicted"/>
<organism evidence="1 2">
    <name type="scientific">Vibrio spartinae</name>
    <dbReference type="NCBI Taxonomy" id="1918945"/>
    <lineage>
        <taxon>Bacteria</taxon>
        <taxon>Pseudomonadati</taxon>
        <taxon>Pseudomonadota</taxon>
        <taxon>Gammaproteobacteria</taxon>
        <taxon>Vibrionales</taxon>
        <taxon>Vibrionaceae</taxon>
        <taxon>Vibrio</taxon>
    </lineage>
</organism>
<accession>A0ABX6R4A4</accession>
<sequence length="83" mass="9185">MITGEFTGFFQCVHSSLFEQYKRSIKLEEMAVCYLTWGVIPTLRFRGAVTAGTAGAVSTCKRLLCAACRWVQQIIASPDNGFT</sequence>